<comment type="caution">
    <text evidence="1">The sequence shown here is derived from an EMBL/GenBank/DDBJ whole genome shotgun (WGS) entry which is preliminary data.</text>
</comment>
<gene>
    <name evidence="1" type="ORF">I5731_14945</name>
</gene>
<dbReference type="AlphaFoldDB" id="A0A931N0F0"/>
<evidence type="ECO:0008006" key="3">
    <source>
        <dbReference type="Google" id="ProtNLM"/>
    </source>
</evidence>
<accession>A0A931N0F0</accession>
<proteinExistence type="predicted"/>
<dbReference type="Proteomes" id="UP000631694">
    <property type="component" value="Unassembled WGS sequence"/>
</dbReference>
<name>A0A931N0F0_9HYPH</name>
<organism evidence="1 2">
    <name type="scientific">Methylobrevis albus</name>
    <dbReference type="NCBI Taxonomy" id="2793297"/>
    <lineage>
        <taxon>Bacteria</taxon>
        <taxon>Pseudomonadati</taxon>
        <taxon>Pseudomonadota</taxon>
        <taxon>Alphaproteobacteria</taxon>
        <taxon>Hyphomicrobiales</taxon>
        <taxon>Pleomorphomonadaceae</taxon>
        <taxon>Methylobrevis</taxon>
    </lineage>
</organism>
<dbReference type="EMBL" id="JADZLT010000052">
    <property type="protein sequence ID" value="MBH0239124.1"/>
    <property type="molecule type" value="Genomic_DNA"/>
</dbReference>
<evidence type="ECO:0000313" key="1">
    <source>
        <dbReference type="EMBL" id="MBH0239124.1"/>
    </source>
</evidence>
<reference evidence="1" key="1">
    <citation type="submission" date="2020-12" db="EMBL/GenBank/DDBJ databases">
        <title>Methylobrevis albus sp. nov., isolated from fresh water lack sediment.</title>
        <authorList>
            <person name="Zou Q."/>
        </authorList>
    </citation>
    <scope>NUCLEOTIDE SEQUENCE</scope>
    <source>
        <strain evidence="1">L22</strain>
    </source>
</reference>
<protein>
    <recommendedName>
        <fullName evidence="3">Phage protein, HK97 gp10 family</fullName>
    </recommendedName>
</protein>
<evidence type="ECO:0000313" key="2">
    <source>
        <dbReference type="Proteomes" id="UP000631694"/>
    </source>
</evidence>
<keyword evidence="2" id="KW-1185">Reference proteome</keyword>
<dbReference type="RefSeq" id="WP_197312189.1">
    <property type="nucleotide sequence ID" value="NZ_JADZLT010000052.1"/>
</dbReference>
<sequence length="132" mass="14499">MSKSSVTGAAGIRKEFKRLGRSDVLTAPINSASRFALGPVLSAARRNAPLATGLLKKSLVIRQDKRARKDAPRWLVGATGIARRYAHLAEFGRVGETGSRFLTKAFEEAKEQAVARFGDRFWQALAKKMVKK</sequence>